<dbReference type="EMBL" id="FOTC01000003">
    <property type="protein sequence ID" value="SFL28132.1"/>
    <property type="molecule type" value="Genomic_DNA"/>
</dbReference>
<dbReference type="AlphaFoldDB" id="A0A1I4GDJ9"/>
<proteinExistence type="predicted"/>
<organism evidence="2 3">
    <name type="scientific">Halogranum rubrum</name>
    <dbReference type="NCBI Taxonomy" id="553466"/>
    <lineage>
        <taxon>Archaea</taxon>
        <taxon>Methanobacteriati</taxon>
        <taxon>Methanobacteriota</taxon>
        <taxon>Stenosarchaea group</taxon>
        <taxon>Halobacteria</taxon>
        <taxon>Halobacteriales</taxon>
        <taxon>Haloferacaceae</taxon>
    </lineage>
</organism>
<keyword evidence="1" id="KW-0472">Membrane</keyword>
<reference evidence="3" key="1">
    <citation type="submission" date="2016-10" db="EMBL/GenBank/DDBJ databases">
        <authorList>
            <person name="Varghese N."/>
            <person name="Submissions S."/>
        </authorList>
    </citation>
    <scope>NUCLEOTIDE SEQUENCE [LARGE SCALE GENOMIC DNA]</scope>
    <source>
        <strain evidence="3">CGMCC 1.7738</strain>
    </source>
</reference>
<name>A0A1I4GDJ9_9EURY</name>
<keyword evidence="1" id="KW-0812">Transmembrane</keyword>
<protein>
    <submittedName>
        <fullName evidence="2">Uncharacterized protein</fullName>
    </submittedName>
</protein>
<keyword evidence="1" id="KW-1133">Transmembrane helix</keyword>
<evidence type="ECO:0000256" key="1">
    <source>
        <dbReference type="SAM" id="Phobius"/>
    </source>
</evidence>
<feature type="transmembrane region" description="Helical" evidence="1">
    <location>
        <begin position="12"/>
        <end position="34"/>
    </location>
</feature>
<accession>A0A1I4GDJ9</accession>
<feature type="transmembrane region" description="Helical" evidence="1">
    <location>
        <begin position="98"/>
        <end position="118"/>
    </location>
</feature>
<sequence>MVILQAGAVGNPVAIAGTVGLFALFLSVTAHIAARNVLGDVEVKKAFVVGPLPAAIAVVSTAFGLSPFLAIALAISVDAVAISLLYKRSRRLTAYITAIHIVVSIILGAMLFSLAFLLSSAPG</sequence>
<dbReference type="InterPro" id="IPR055896">
    <property type="entry name" value="DUF7473"/>
</dbReference>
<gene>
    <name evidence="2" type="ORF">SAMN04487950_3222</name>
</gene>
<evidence type="ECO:0000313" key="3">
    <source>
        <dbReference type="Proteomes" id="UP000199607"/>
    </source>
</evidence>
<dbReference type="Proteomes" id="UP000199607">
    <property type="component" value="Unassembled WGS sequence"/>
</dbReference>
<dbReference type="RefSeq" id="WP_089870413.1">
    <property type="nucleotide sequence ID" value="NZ_FOTC01000003.1"/>
</dbReference>
<keyword evidence="3" id="KW-1185">Reference proteome</keyword>
<evidence type="ECO:0000313" key="2">
    <source>
        <dbReference type="EMBL" id="SFL28132.1"/>
    </source>
</evidence>
<dbReference type="STRING" id="553466.SAMN04487950_3222"/>
<dbReference type="Pfam" id="PF24285">
    <property type="entry name" value="DUF7473"/>
    <property type="match status" value="1"/>
</dbReference>